<dbReference type="InterPro" id="IPR024051">
    <property type="entry name" value="AICAR_Tfase_dup_dom_sf"/>
</dbReference>
<dbReference type="InterPro" id="IPR002695">
    <property type="entry name" value="PurH-like"/>
</dbReference>
<gene>
    <name evidence="1" type="ordered locus">Clocel_3660</name>
</gene>
<dbReference type="EMBL" id="CP002160">
    <property type="protein sequence ID" value="ADL53330.1"/>
    <property type="molecule type" value="Genomic_DNA"/>
</dbReference>
<dbReference type="PANTHER" id="PTHR11692:SF0">
    <property type="entry name" value="BIFUNCTIONAL PURINE BIOSYNTHESIS PROTEIN ATIC"/>
    <property type="match status" value="1"/>
</dbReference>
<organism evidence="1 2">
    <name type="scientific">Clostridium cellulovorans (strain ATCC 35296 / DSM 3052 / OCM 3 / 743B)</name>
    <dbReference type="NCBI Taxonomy" id="573061"/>
    <lineage>
        <taxon>Bacteria</taxon>
        <taxon>Bacillati</taxon>
        <taxon>Bacillota</taxon>
        <taxon>Clostridia</taxon>
        <taxon>Eubacteriales</taxon>
        <taxon>Clostridiaceae</taxon>
        <taxon>Clostridium</taxon>
    </lineage>
</organism>
<dbReference type="Gene3D" id="1.10.287.440">
    <property type="match status" value="1"/>
</dbReference>
<dbReference type="SMART" id="SM00798">
    <property type="entry name" value="AICARFT_IMPCHas"/>
    <property type="match status" value="1"/>
</dbReference>
<dbReference type="EC" id="2.1.2.3" evidence="1"/>
<keyword evidence="1" id="KW-0808">Transferase</keyword>
<dbReference type="PANTHER" id="PTHR11692">
    <property type="entry name" value="BIFUNCTIONAL PURINE BIOSYNTHESIS PROTEIN PURH"/>
    <property type="match status" value="1"/>
</dbReference>
<evidence type="ECO:0000313" key="1">
    <source>
        <dbReference type="EMBL" id="ADL53330.1"/>
    </source>
</evidence>
<dbReference type="GO" id="GO:0004643">
    <property type="term" value="F:phosphoribosylaminoimidazolecarboxamide formyltransferase activity"/>
    <property type="evidence" value="ECO:0007669"/>
    <property type="project" value="UniProtKB-EC"/>
</dbReference>
<reference evidence="1 2" key="1">
    <citation type="submission" date="2010-08" db="EMBL/GenBank/DDBJ databases">
        <title>Complete sequence of Clostridium cellulovorans 743B.</title>
        <authorList>
            <consortium name="US DOE Joint Genome Institute"/>
            <person name="Lucas S."/>
            <person name="Copeland A."/>
            <person name="Lapidus A."/>
            <person name="Cheng J.-F."/>
            <person name="Bruce D."/>
            <person name="Goodwin L."/>
            <person name="Pitluck S."/>
            <person name="Chertkov O."/>
            <person name="Detter J.C."/>
            <person name="Han C."/>
            <person name="Tapia R."/>
            <person name="Land M."/>
            <person name="Hauser L."/>
            <person name="Chang Y.-J."/>
            <person name="Jeffries C."/>
            <person name="Kyrpides N."/>
            <person name="Ivanova N."/>
            <person name="Mikhailova N."/>
            <person name="Hemme C.L."/>
            <person name="Woyke T."/>
        </authorList>
    </citation>
    <scope>NUCLEOTIDE SEQUENCE [LARGE SCALE GENOMIC DNA]</scope>
    <source>
        <strain evidence="2">ATCC 35296 / DSM 3052 / OCM 3 / 743B</strain>
    </source>
</reference>
<dbReference type="Proteomes" id="UP000002730">
    <property type="component" value="Chromosome"/>
</dbReference>
<name>D9SWP8_CLOC7</name>
<dbReference type="Pfam" id="PF01808">
    <property type="entry name" value="AICARFT_IMPCHas"/>
    <property type="match status" value="1"/>
</dbReference>
<accession>D9SWP8</accession>
<protein>
    <submittedName>
        <fullName evidence="1">Phosphoribosylaminoimidazolecarboxamide formyltransferase</fullName>
        <ecNumber evidence="1">2.1.2.3</ecNumber>
    </submittedName>
</protein>
<dbReference type="AlphaFoldDB" id="D9SWP8"/>
<dbReference type="GO" id="GO:0006189">
    <property type="term" value="P:'de novo' IMP biosynthetic process"/>
    <property type="evidence" value="ECO:0007669"/>
    <property type="project" value="TreeGrafter"/>
</dbReference>
<dbReference type="SUPFAM" id="SSF53927">
    <property type="entry name" value="Cytidine deaminase-like"/>
    <property type="match status" value="1"/>
</dbReference>
<dbReference type="STRING" id="573061.Clocel_3660"/>
<dbReference type="InterPro" id="IPR024050">
    <property type="entry name" value="AICAR_Tfase_insert_dom_sf"/>
</dbReference>
<dbReference type="NCBIfam" id="NF005492">
    <property type="entry name" value="PRK07106.1"/>
    <property type="match status" value="1"/>
</dbReference>
<dbReference type="GO" id="GO:0005829">
    <property type="term" value="C:cytosol"/>
    <property type="evidence" value="ECO:0007669"/>
    <property type="project" value="TreeGrafter"/>
</dbReference>
<dbReference type="GO" id="GO:0003937">
    <property type="term" value="F:IMP cyclohydrolase activity"/>
    <property type="evidence" value="ECO:0007669"/>
    <property type="project" value="InterPro"/>
</dbReference>
<evidence type="ECO:0000313" key="2">
    <source>
        <dbReference type="Proteomes" id="UP000002730"/>
    </source>
</evidence>
<dbReference type="InterPro" id="IPR016193">
    <property type="entry name" value="Cytidine_deaminase-like"/>
</dbReference>
<sequence>MMKEFILKYGCNPHQKPAKIYSREGEMPFKILNGTPGYINFLDAFNSWQLVKELKLALDLPAATSFKHVSPAGAAVGLPLSDALKKSYFVEDIDLSPVAAAYARARGADRMSSFGDWVAISDIVDLPTAKILSRSVSDGIIAPGYTEEALKLLKNKKKGNYCIIEIDFDYEPQSLENREVYGITFEQKRNDIVVNYDMLNNIVTENKEIPEEAKRDLIIAMITLKYTQSNSVCYAFDGQVIGCGAGQQSRVHCTRLAGSKADIWYLRQHPKMLNLQFKEGVTRPNIDNAIDQFLRDDVTEMEKASWSEIFQVMPTRLTKEEKAQWLSTLKGVSLGSDAFFPFRDNIDRAAESGVQFIVQPGGSIRDDIVIKACDEYDMVMAYSSLRLFHH</sequence>
<dbReference type="Gene3D" id="3.40.140.20">
    <property type="match status" value="2"/>
</dbReference>
<keyword evidence="2" id="KW-1185">Reference proteome</keyword>
<proteinExistence type="predicted"/>
<dbReference type="KEGG" id="ccb:Clocel_3660"/>
<dbReference type="HOGENOM" id="CLU_016316_3_0_9"/>
<dbReference type="eggNOG" id="COG0138">
    <property type="taxonomic scope" value="Bacteria"/>
</dbReference>
<dbReference type="FunFam" id="3.40.140.20:FF:000003">
    <property type="entry name" value="Bifunctional purine biosynthesis protein"/>
    <property type="match status" value="1"/>
</dbReference>